<dbReference type="InterPro" id="IPR038336">
    <property type="entry name" value="NET_sf"/>
</dbReference>
<dbReference type="Gene3D" id="1.20.1270.220">
    <property type="match status" value="1"/>
</dbReference>
<dbReference type="AlphaFoldDB" id="A0A6C0KNC8"/>
<protein>
    <recommendedName>
        <fullName evidence="2">NET domain-containing protein</fullName>
    </recommendedName>
</protein>
<dbReference type="EMBL" id="MN740936">
    <property type="protein sequence ID" value="QHU18656.1"/>
    <property type="molecule type" value="Genomic_DNA"/>
</dbReference>
<evidence type="ECO:0000313" key="1">
    <source>
        <dbReference type="EMBL" id="QHU18656.1"/>
    </source>
</evidence>
<evidence type="ECO:0008006" key="2">
    <source>
        <dbReference type="Google" id="ProtNLM"/>
    </source>
</evidence>
<sequence length="97" mass="11848">MSATYEERKSVFEDIKLLQKPEQEELFRILRKTKETYFENSNGILFDLSTLSEDGFQNIKEYLRFCFKTRQEHEERLKELESIRIQNEKYVEKDSKN</sequence>
<proteinExistence type="predicted"/>
<accession>A0A6C0KNC8</accession>
<name>A0A6C0KNC8_9ZZZZ</name>
<reference evidence="1" key="1">
    <citation type="journal article" date="2020" name="Nature">
        <title>Giant virus diversity and host interactions through global metagenomics.</title>
        <authorList>
            <person name="Schulz F."/>
            <person name="Roux S."/>
            <person name="Paez-Espino D."/>
            <person name="Jungbluth S."/>
            <person name="Walsh D.A."/>
            <person name="Denef V.J."/>
            <person name="McMahon K.D."/>
            <person name="Konstantinidis K.T."/>
            <person name="Eloe-Fadrosh E.A."/>
            <person name="Kyrpides N.C."/>
            <person name="Woyke T."/>
        </authorList>
    </citation>
    <scope>NUCLEOTIDE SEQUENCE</scope>
    <source>
        <strain evidence="1">GVMAG-S-3300013006-158</strain>
    </source>
</reference>
<organism evidence="1">
    <name type="scientific">viral metagenome</name>
    <dbReference type="NCBI Taxonomy" id="1070528"/>
    <lineage>
        <taxon>unclassified sequences</taxon>
        <taxon>metagenomes</taxon>
        <taxon>organismal metagenomes</taxon>
    </lineage>
</organism>